<accession>H2BZS6</accession>
<dbReference type="eggNOG" id="COG3291">
    <property type="taxonomic scope" value="Bacteria"/>
</dbReference>
<dbReference type="EMBL" id="JH594606">
    <property type="protein sequence ID" value="EHQ01268.1"/>
    <property type="molecule type" value="Genomic_DNA"/>
</dbReference>
<dbReference type="OrthoDB" id="1652165at2"/>
<reference evidence="2" key="1">
    <citation type="journal article" date="2012" name="Stand. Genomic Sci.">
        <title>Genome sequence of the Antarctic rhodopsins-containing flavobacterium Gillisia limnaea type strain (R-8282(T)).</title>
        <authorList>
            <person name="Riedel T."/>
            <person name="Held B."/>
            <person name="Nolan M."/>
            <person name="Lucas S."/>
            <person name="Lapidus A."/>
            <person name="Tice H."/>
            <person name="Del Rio T.G."/>
            <person name="Cheng J.F."/>
            <person name="Han C."/>
            <person name="Tapia R."/>
            <person name="Goodwin L.A."/>
            <person name="Pitluck S."/>
            <person name="Liolios K."/>
            <person name="Mavromatis K."/>
            <person name="Pagani I."/>
            <person name="Ivanova N."/>
            <person name="Mikhailova N."/>
            <person name="Pati A."/>
            <person name="Chen A."/>
            <person name="Palaniappan K."/>
            <person name="Land M."/>
            <person name="Rohde M."/>
            <person name="Tindall B.J."/>
            <person name="Detter J.C."/>
            <person name="Goker M."/>
            <person name="Bristow J."/>
            <person name="Eisen J.A."/>
            <person name="Markowitz V."/>
            <person name="Hugenholtz P."/>
            <person name="Kyrpides N.C."/>
            <person name="Klenk H.P."/>
            <person name="Woyke T."/>
        </authorList>
    </citation>
    <scope>NUCLEOTIDE SEQUENCE [LARGE SCALE GENOMIC DNA]</scope>
    <source>
        <strain evidence="2">DSM 15749 / LMG 21470 / R-8282</strain>
    </source>
</reference>
<dbReference type="RefSeq" id="WP_006987593.1">
    <property type="nucleotide sequence ID" value="NZ_JH594606.1"/>
</dbReference>
<dbReference type="eggNOG" id="COG3391">
    <property type="taxonomic scope" value="Bacteria"/>
</dbReference>
<dbReference type="AlphaFoldDB" id="H2BZS6"/>
<evidence type="ECO:0000313" key="1">
    <source>
        <dbReference type="EMBL" id="EHQ01268.1"/>
    </source>
</evidence>
<proteinExistence type="predicted"/>
<gene>
    <name evidence="1" type="ORF">Gilli_0556</name>
</gene>
<evidence type="ECO:0000313" key="2">
    <source>
        <dbReference type="Proteomes" id="UP000003844"/>
    </source>
</evidence>
<sequence>MIWKTTFALLVDKATLFFNKKNCAQPPSFFKTLTILLIFSGCFFNFSTGYSQTVPDGNFNATEYSDAQTSAVDSNASTTCDVVKVLATINNDIPADPYLLLGFQVGNGGNAIFRYYFDTDGKSIGTDRFANKEIVVGDADLVVQINTNNSNSLEVLKWDGTSFQTSATNFGIKAAVGDFAPGDSRFLEVKIPLGAGSVIDICNLVGGNSIQLGKYISVKGGNLNSNLCPHPPLVFDIALSGVISGGKEYCSGKYIPTELALNGSFGNVVDWEKNEGNGWVSVGNIPTIAGNYTPSDVTVTTRYRAIIVSAVCANLKIPSQEATITINTLDNASFSYSGSPYCVDGTDVTPTVTGVSGGSFNSTTGLIINSTTGVIDLDASTPGPYTIIYSTDNAGTCTNISTQSITIVGTPAAPVAGEVTQPTCTTATGSFQIADFDADSDYDFSPNVVSISDSGLVTATAGDYSFTLTNEAKCISPASENIKVNEQLDTPAAPVAGEVTQPTCTTATGSFQIADFDADSDYDFTPSVVSISDSGLVTANAGDYSFTVTNEAGCISPASENIKVNEQLDTPAAPVAGEVTQPTCTTATGSFQIADFDADSDYDFTPGVVSISDSGLVTANAGDYSFTVTNEAGCISPASENVKVNEQLDTPAAPVAGTVTQPTCTTATGSFQIADFDADSDYDFTPGVVSVSDSGLVTANAGNYSFTVTNAAGCISPASENLEVNEQLNTPAAPVAGTVTQPTCDSATELSK</sequence>
<organism evidence="1 2">
    <name type="scientific">Gillisia limnaea (strain DSM 15749 / LMG 21470 / R-8282)</name>
    <dbReference type="NCBI Taxonomy" id="865937"/>
    <lineage>
        <taxon>Bacteria</taxon>
        <taxon>Pseudomonadati</taxon>
        <taxon>Bacteroidota</taxon>
        <taxon>Flavobacteriia</taxon>
        <taxon>Flavobacteriales</taxon>
        <taxon>Flavobacteriaceae</taxon>
        <taxon>Gillisia</taxon>
    </lineage>
</organism>
<dbReference type="STRING" id="865937.Gilli_0556"/>
<dbReference type="Proteomes" id="UP000003844">
    <property type="component" value="Unassembled WGS sequence"/>
</dbReference>
<keyword evidence="2" id="KW-1185">Reference proteome</keyword>
<protein>
    <submittedName>
        <fullName evidence="1">Uncharacterized protein</fullName>
    </submittedName>
</protein>
<dbReference type="HOGENOM" id="CLU_369973_0_0_10"/>
<name>H2BZS6_GILLR</name>